<comment type="caution">
    <text evidence="1">The sequence shown here is derived from an EMBL/GenBank/DDBJ whole genome shotgun (WGS) entry which is preliminary data.</text>
</comment>
<organism evidence="1 2">
    <name type="scientific">Lobosporangium transversale</name>
    <dbReference type="NCBI Taxonomy" id="64571"/>
    <lineage>
        <taxon>Eukaryota</taxon>
        <taxon>Fungi</taxon>
        <taxon>Fungi incertae sedis</taxon>
        <taxon>Mucoromycota</taxon>
        <taxon>Mortierellomycotina</taxon>
        <taxon>Mortierellomycetes</taxon>
        <taxon>Mortierellales</taxon>
        <taxon>Mortierellaceae</taxon>
        <taxon>Lobosporangium</taxon>
    </lineage>
</organism>
<dbReference type="AlphaFoldDB" id="A0A1Y2GMP0"/>
<sequence length="198" mass="22530">MTRKMEEPCLIMIKEDLGMLGWSTSPRKYICLVAAENAIRPAFNTNREMGPWRQTNEKGVNLRTYSTFSSMTSTSFSWILVRACMFEFIKRQKEQWNEGIRVTISCVMLGTNPHPIDLIFVGNGECSCMKHNDINALPLFSLGGSLEAWNLSFGAFLILIMFELIDNVIVFVPGRTETIGKNYCSTVHFCFHKSCCFP</sequence>
<proteinExistence type="predicted"/>
<protein>
    <submittedName>
        <fullName evidence="1">Uncharacterized protein</fullName>
    </submittedName>
</protein>
<dbReference type="RefSeq" id="XP_021881295.1">
    <property type="nucleotide sequence ID" value="XM_022027817.1"/>
</dbReference>
<evidence type="ECO:0000313" key="2">
    <source>
        <dbReference type="Proteomes" id="UP000193648"/>
    </source>
</evidence>
<name>A0A1Y2GMP0_9FUNG</name>
<dbReference type="GeneID" id="33569660"/>
<reference evidence="1 2" key="1">
    <citation type="submission" date="2016-07" db="EMBL/GenBank/DDBJ databases">
        <title>Pervasive Adenine N6-methylation of Active Genes in Fungi.</title>
        <authorList>
            <consortium name="DOE Joint Genome Institute"/>
            <person name="Mondo S.J."/>
            <person name="Dannebaum R.O."/>
            <person name="Kuo R.C."/>
            <person name="Labutti K."/>
            <person name="Haridas S."/>
            <person name="Kuo A."/>
            <person name="Salamov A."/>
            <person name="Ahrendt S.R."/>
            <person name="Lipzen A."/>
            <person name="Sullivan W."/>
            <person name="Andreopoulos W.B."/>
            <person name="Clum A."/>
            <person name="Lindquist E."/>
            <person name="Daum C."/>
            <person name="Ramamoorthy G.K."/>
            <person name="Gryganskyi A."/>
            <person name="Culley D."/>
            <person name="Magnuson J.K."/>
            <person name="James T.Y."/>
            <person name="O'Malley M.A."/>
            <person name="Stajich J.E."/>
            <person name="Spatafora J.W."/>
            <person name="Visel A."/>
            <person name="Grigoriev I.V."/>
        </authorList>
    </citation>
    <scope>NUCLEOTIDE SEQUENCE [LARGE SCALE GENOMIC DNA]</scope>
    <source>
        <strain evidence="1 2">NRRL 3116</strain>
    </source>
</reference>
<dbReference type="Proteomes" id="UP000193648">
    <property type="component" value="Unassembled WGS sequence"/>
</dbReference>
<accession>A0A1Y2GMP0</accession>
<keyword evidence="2" id="KW-1185">Reference proteome</keyword>
<evidence type="ECO:0000313" key="1">
    <source>
        <dbReference type="EMBL" id="ORZ15547.1"/>
    </source>
</evidence>
<dbReference type="EMBL" id="MCFF01000019">
    <property type="protein sequence ID" value="ORZ15547.1"/>
    <property type="molecule type" value="Genomic_DNA"/>
</dbReference>
<gene>
    <name evidence="1" type="ORF">BCR41DRAFT_386652</name>
</gene>
<dbReference type="InParanoid" id="A0A1Y2GMP0"/>